<dbReference type="SMART" id="SM00530">
    <property type="entry name" value="HTH_XRE"/>
    <property type="match status" value="1"/>
</dbReference>
<dbReference type="EMBL" id="MIKC01000017">
    <property type="protein sequence ID" value="OEG22438.1"/>
    <property type="molecule type" value="Genomic_DNA"/>
</dbReference>
<dbReference type="Proteomes" id="UP000094469">
    <property type="component" value="Unassembled WGS sequence"/>
</dbReference>
<evidence type="ECO:0000313" key="3">
    <source>
        <dbReference type="Proteomes" id="UP000094469"/>
    </source>
</evidence>
<gene>
    <name evidence="2" type="ORF">BCR24_15575</name>
</gene>
<keyword evidence="3" id="KW-1185">Reference proteome</keyword>
<dbReference type="RefSeq" id="WP_069640152.1">
    <property type="nucleotide sequence ID" value="NZ_JAFBEZ010000020.1"/>
</dbReference>
<dbReference type="SUPFAM" id="SSF47413">
    <property type="entry name" value="lambda repressor-like DNA-binding domains"/>
    <property type="match status" value="1"/>
</dbReference>
<dbReference type="InterPro" id="IPR010982">
    <property type="entry name" value="Lambda_DNA-bd_dom_sf"/>
</dbReference>
<dbReference type="GO" id="GO:0003677">
    <property type="term" value="F:DNA binding"/>
    <property type="evidence" value="ECO:0007669"/>
    <property type="project" value="InterPro"/>
</dbReference>
<dbReference type="OrthoDB" id="2168837at2"/>
<dbReference type="Gene3D" id="1.10.260.40">
    <property type="entry name" value="lambda repressor-like DNA-binding domains"/>
    <property type="match status" value="1"/>
</dbReference>
<sequence>MSKNNNKDIGTRIKSIRISLGLNMEEFGKKFDPKADKSLVSRWEKGVSKPNNDRLKRISEIGKVSMFYLLEGKLTSTDIQRAEKGTVFEIQQAFEGSSNELKENVMNYSLDFLKNYNDYDELETWSINNLYRILNTLRTIENDELSKNTKDFILVLLQNLNFEIEKNHSIDLNNFYKSVLDKTSYPEDV</sequence>
<dbReference type="Pfam" id="PF01381">
    <property type="entry name" value="HTH_3"/>
    <property type="match status" value="1"/>
</dbReference>
<dbReference type="PROSITE" id="PS50943">
    <property type="entry name" value="HTH_CROC1"/>
    <property type="match status" value="1"/>
</dbReference>
<feature type="domain" description="HTH cro/C1-type" evidence="1">
    <location>
        <begin position="13"/>
        <end position="69"/>
    </location>
</feature>
<reference evidence="3" key="1">
    <citation type="submission" date="2016-09" db="EMBL/GenBank/DDBJ databases">
        <authorList>
            <person name="Gulvik C.A."/>
        </authorList>
    </citation>
    <scope>NUCLEOTIDE SEQUENCE [LARGE SCALE GENOMIC DNA]</scope>
    <source>
        <strain evidence="3">LMG 26676</strain>
    </source>
</reference>
<dbReference type="STRING" id="1131292.BCR24_15575"/>
<dbReference type="InterPro" id="IPR001387">
    <property type="entry name" value="Cro/C1-type_HTH"/>
</dbReference>
<evidence type="ECO:0000259" key="1">
    <source>
        <dbReference type="PROSITE" id="PS50943"/>
    </source>
</evidence>
<protein>
    <recommendedName>
        <fullName evidence="1">HTH cro/C1-type domain-containing protein</fullName>
    </recommendedName>
</protein>
<proteinExistence type="predicted"/>
<accession>A0A1E5HBX5</accession>
<dbReference type="CDD" id="cd00093">
    <property type="entry name" value="HTH_XRE"/>
    <property type="match status" value="1"/>
</dbReference>
<comment type="caution">
    <text evidence="2">The sequence shown here is derived from an EMBL/GenBank/DDBJ whole genome shotgun (WGS) entry which is preliminary data.</text>
</comment>
<name>A0A1E5HBX5_9ENTE</name>
<organism evidence="2 3">
    <name type="scientific">Enterococcus ureilyticus</name>
    <dbReference type="NCBI Taxonomy" id="1131292"/>
    <lineage>
        <taxon>Bacteria</taxon>
        <taxon>Bacillati</taxon>
        <taxon>Bacillota</taxon>
        <taxon>Bacilli</taxon>
        <taxon>Lactobacillales</taxon>
        <taxon>Enterococcaceae</taxon>
        <taxon>Enterococcus</taxon>
    </lineage>
</organism>
<dbReference type="AlphaFoldDB" id="A0A1E5HBX5"/>
<evidence type="ECO:0000313" key="2">
    <source>
        <dbReference type="EMBL" id="OEG22438.1"/>
    </source>
</evidence>